<dbReference type="Proteomes" id="UP000814176">
    <property type="component" value="Unassembled WGS sequence"/>
</dbReference>
<dbReference type="EMBL" id="JADCUA010000023">
    <property type="protein sequence ID" value="KAH9831959.1"/>
    <property type="molecule type" value="Genomic_DNA"/>
</dbReference>
<protein>
    <submittedName>
        <fullName evidence="1">Uncharacterized protein</fullName>
    </submittedName>
</protein>
<organism evidence="1 2">
    <name type="scientific">Rhodofomes roseus</name>
    <dbReference type="NCBI Taxonomy" id="34475"/>
    <lineage>
        <taxon>Eukaryota</taxon>
        <taxon>Fungi</taxon>
        <taxon>Dikarya</taxon>
        <taxon>Basidiomycota</taxon>
        <taxon>Agaricomycotina</taxon>
        <taxon>Agaricomycetes</taxon>
        <taxon>Polyporales</taxon>
        <taxon>Rhodofomes</taxon>
    </lineage>
</organism>
<sequence length="207" mass="22363">MFLIINMIGRQGIGRRRGRRPRCSALVSQNTGSTVSAQGAYRTRNPQTRTLPGYTAGVGGGPRVCLPRWYLRGVGFVACTPLSSLSSLRLFTRTCAHTFPPSAPRRPFARRREQPLVCVRTIPVHPRCPHTLPPARCRARSHGALVGHACVRDIHPARSRLACALSPECSPGVRAGSACTPRPWPTLTVSCPPALPAHPPTCSLPCP</sequence>
<accession>A0ABQ8K4T9</accession>
<proteinExistence type="predicted"/>
<dbReference type="GeneID" id="71998175"/>
<comment type="caution">
    <text evidence="1">The sequence shown here is derived from an EMBL/GenBank/DDBJ whole genome shotgun (WGS) entry which is preliminary data.</text>
</comment>
<dbReference type="RefSeq" id="XP_047775005.1">
    <property type="nucleotide sequence ID" value="XM_047917443.1"/>
</dbReference>
<evidence type="ECO:0000313" key="2">
    <source>
        <dbReference type="Proteomes" id="UP000814176"/>
    </source>
</evidence>
<gene>
    <name evidence="1" type="ORF">C8Q71DRAFT_274455</name>
</gene>
<keyword evidence="2" id="KW-1185">Reference proteome</keyword>
<name>A0ABQ8K4T9_9APHY</name>
<evidence type="ECO:0000313" key="1">
    <source>
        <dbReference type="EMBL" id="KAH9831959.1"/>
    </source>
</evidence>
<reference evidence="1 2" key="1">
    <citation type="journal article" date="2021" name="Environ. Microbiol.">
        <title>Gene family expansions and transcriptome signatures uncover fungal adaptations to wood decay.</title>
        <authorList>
            <person name="Hage H."/>
            <person name="Miyauchi S."/>
            <person name="Viragh M."/>
            <person name="Drula E."/>
            <person name="Min B."/>
            <person name="Chaduli D."/>
            <person name="Navarro D."/>
            <person name="Favel A."/>
            <person name="Norest M."/>
            <person name="Lesage-Meessen L."/>
            <person name="Balint B."/>
            <person name="Merenyi Z."/>
            <person name="de Eugenio L."/>
            <person name="Morin E."/>
            <person name="Martinez A.T."/>
            <person name="Baldrian P."/>
            <person name="Stursova M."/>
            <person name="Martinez M.J."/>
            <person name="Novotny C."/>
            <person name="Magnuson J.K."/>
            <person name="Spatafora J.W."/>
            <person name="Maurice S."/>
            <person name="Pangilinan J."/>
            <person name="Andreopoulos W."/>
            <person name="LaButti K."/>
            <person name="Hundley H."/>
            <person name="Na H."/>
            <person name="Kuo A."/>
            <person name="Barry K."/>
            <person name="Lipzen A."/>
            <person name="Henrissat B."/>
            <person name="Riley R."/>
            <person name="Ahrendt S."/>
            <person name="Nagy L.G."/>
            <person name="Grigoriev I.V."/>
            <person name="Martin F."/>
            <person name="Rosso M.N."/>
        </authorList>
    </citation>
    <scope>NUCLEOTIDE SEQUENCE [LARGE SCALE GENOMIC DNA]</scope>
    <source>
        <strain evidence="1 2">CIRM-BRFM 1785</strain>
    </source>
</reference>